<proteinExistence type="inferred from homology"/>
<keyword evidence="3" id="KW-1185">Reference proteome</keyword>
<dbReference type="InterPro" id="IPR029063">
    <property type="entry name" value="SAM-dependent_MTases_sf"/>
</dbReference>
<dbReference type="FunFam" id="3.40.50.150:FF:000554">
    <property type="entry name" value="Cation-transporting ATPase"/>
    <property type="match status" value="1"/>
</dbReference>
<evidence type="ECO:0000256" key="1">
    <source>
        <dbReference type="ARBA" id="ARBA00010815"/>
    </source>
</evidence>
<comment type="caution">
    <text evidence="2">The sequence shown here is derived from an EMBL/GenBank/DDBJ whole genome shotgun (WGS) entry which is preliminary data.</text>
</comment>
<comment type="similarity">
    <text evidence="1">Belongs to the CFA/CMAS family.</text>
</comment>
<name>A0AAV2HWC7_LYMST</name>
<reference evidence="2 3" key="1">
    <citation type="submission" date="2024-04" db="EMBL/GenBank/DDBJ databases">
        <authorList>
            <consortium name="Genoscope - CEA"/>
            <person name="William W."/>
        </authorList>
    </citation>
    <scope>NUCLEOTIDE SEQUENCE [LARGE SCALE GENOMIC DNA]</scope>
</reference>
<organism evidence="2 3">
    <name type="scientific">Lymnaea stagnalis</name>
    <name type="common">Great pond snail</name>
    <name type="synonym">Helix stagnalis</name>
    <dbReference type="NCBI Taxonomy" id="6523"/>
    <lineage>
        <taxon>Eukaryota</taxon>
        <taxon>Metazoa</taxon>
        <taxon>Spiralia</taxon>
        <taxon>Lophotrochozoa</taxon>
        <taxon>Mollusca</taxon>
        <taxon>Gastropoda</taxon>
        <taxon>Heterobranchia</taxon>
        <taxon>Euthyneura</taxon>
        <taxon>Panpulmonata</taxon>
        <taxon>Hygrophila</taxon>
        <taxon>Lymnaeoidea</taxon>
        <taxon>Lymnaeidae</taxon>
        <taxon>Lymnaea</taxon>
    </lineage>
</organism>
<dbReference type="AlphaFoldDB" id="A0AAV2HWC7"/>
<evidence type="ECO:0000313" key="2">
    <source>
        <dbReference type="EMBL" id="CAL1536623.1"/>
    </source>
</evidence>
<sequence length="339" mass="38755">MTDKELREGVNKSLGSWITKLECGGDVEKQHFFKKRFVDSLRVAPIATHTDKANEQHYEVPTEFFLQALGKRLKYSGCVWPEGVTTLDEAEDATLALYCERAKLEDGHSVMDLGCGWGSLTLYILEKYENCRVTCVSNSATQRAFIQERAEKMGAAGRLEAITADANTFTTSDRFDRILSIEMLEHMKNYGSLFQRISSWLKPAGLLFVQIFCHRHQPYAFDVKPGSDTEWMAKNFFTGGTMPSSDLFLFFQNDINLVDWWVVNGTHYSKTLEAWLAKMDASKEKVEEIFAKAYGKDAPQQTFNWRLFFIFCSEVFGYKGGNEWHISHQLFKKNIASAL</sequence>
<gene>
    <name evidence="2" type="ORF">GSLYS_00010536001</name>
</gene>
<dbReference type="PANTHER" id="PTHR43832">
    <property type="match status" value="1"/>
</dbReference>
<dbReference type="SUPFAM" id="SSF53335">
    <property type="entry name" value="S-adenosyl-L-methionine-dependent methyltransferases"/>
    <property type="match status" value="1"/>
</dbReference>
<dbReference type="CDD" id="cd02440">
    <property type="entry name" value="AdoMet_MTases"/>
    <property type="match status" value="1"/>
</dbReference>
<accession>A0AAV2HWC7</accession>
<dbReference type="Gene3D" id="3.40.50.150">
    <property type="entry name" value="Vaccinia Virus protein VP39"/>
    <property type="match status" value="1"/>
</dbReference>
<evidence type="ECO:0000313" key="3">
    <source>
        <dbReference type="Proteomes" id="UP001497497"/>
    </source>
</evidence>
<dbReference type="Pfam" id="PF02353">
    <property type="entry name" value="CMAS"/>
    <property type="match status" value="1"/>
</dbReference>
<dbReference type="EMBL" id="CAXITT010000234">
    <property type="protein sequence ID" value="CAL1536623.1"/>
    <property type="molecule type" value="Genomic_DNA"/>
</dbReference>
<dbReference type="Proteomes" id="UP001497497">
    <property type="component" value="Unassembled WGS sequence"/>
</dbReference>
<evidence type="ECO:0008006" key="4">
    <source>
        <dbReference type="Google" id="ProtNLM"/>
    </source>
</evidence>
<protein>
    <recommendedName>
        <fullName evidence="4">(S)-coclaurine N-methyltransferase</fullName>
    </recommendedName>
</protein>
<dbReference type="PANTHER" id="PTHR43832:SF1">
    <property type="entry name" value="S-ADENOSYL-L-METHIONINE-DEPENDENT METHYLTRANSFERASES SUPERFAMILY PROTEIN"/>
    <property type="match status" value="1"/>
</dbReference>